<keyword evidence="2" id="KW-1185">Reference proteome</keyword>
<dbReference type="GeneID" id="89970237"/>
<accession>A0AAV9NA84</accession>
<comment type="caution">
    <text evidence="1">The sequence shown here is derived from an EMBL/GenBank/DDBJ whole genome shotgun (WGS) entry which is preliminary data.</text>
</comment>
<reference evidence="1 2" key="1">
    <citation type="submission" date="2023-08" db="EMBL/GenBank/DDBJ databases">
        <title>Black Yeasts Isolated from many extreme environments.</title>
        <authorList>
            <person name="Coleine C."/>
            <person name="Stajich J.E."/>
            <person name="Selbmann L."/>
        </authorList>
    </citation>
    <scope>NUCLEOTIDE SEQUENCE [LARGE SCALE GENOMIC DNA]</scope>
    <source>
        <strain evidence="1 2">CCFEE 5792</strain>
    </source>
</reference>
<proteinExistence type="predicted"/>
<dbReference type="EMBL" id="JAVRRD010000012">
    <property type="protein sequence ID" value="KAK5053051.1"/>
    <property type="molecule type" value="Genomic_DNA"/>
</dbReference>
<evidence type="ECO:0000313" key="1">
    <source>
        <dbReference type="EMBL" id="KAK5053051.1"/>
    </source>
</evidence>
<dbReference type="RefSeq" id="XP_064706493.1">
    <property type="nucleotide sequence ID" value="XM_064845639.1"/>
</dbReference>
<organism evidence="1 2">
    <name type="scientific">Exophiala bonariae</name>
    <dbReference type="NCBI Taxonomy" id="1690606"/>
    <lineage>
        <taxon>Eukaryota</taxon>
        <taxon>Fungi</taxon>
        <taxon>Dikarya</taxon>
        <taxon>Ascomycota</taxon>
        <taxon>Pezizomycotina</taxon>
        <taxon>Eurotiomycetes</taxon>
        <taxon>Chaetothyriomycetidae</taxon>
        <taxon>Chaetothyriales</taxon>
        <taxon>Herpotrichiellaceae</taxon>
        <taxon>Exophiala</taxon>
    </lineage>
</organism>
<gene>
    <name evidence="1" type="ORF">LTR84_002025</name>
</gene>
<evidence type="ECO:0000313" key="2">
    <source>
        <dbReference type="Proteomes" id="UP001358417"/>
    </source>
</evidence>
<dbReference type="Proteomes" id="UP001358417">
    <property type="component" value="Unassembled WGS sequence"/>
</dbReference>
<protein>
    <recommendedName>
        <fullName evidence="3">Transcription factor domain-containing protein</fullName>
    </recommendedName>
</protein>
<sequence length="525" mass="58636">MTSSAPSGMTLYSRRYRLDLSHLYSLSQKKQRLESEISNIKARSQGSRTHSGLRELATDVAEQSYHLTILSDGLSSASPTAYLGPGSLPRLLERLLKNAIYWHLASNLPVPKHMLQKEPSRSLDSQSLTSSPSFYVTMDQRKLELQSLVPPSTQRAVLDHYMKVVSVQYPLLTYELESAVMMHENPLRWSSANKDHPGSLALSIMFAISSTLITRDLDPTLSSIALRCVGHVQKIAQGLRSQDTRMETLRWTCTALCALALCEAISPRSGQLWDLLGRACSTIEDLREEYQIQNVELDDPFVRLEHSLLKLESCTALFLRLQSPICAMRLRPMADVLAISGPLSDDLETLCYQQHIVGQLTRFSLQGEEFFESLIPFRFRVVSTSSQISIHSAMLYLTLHPIYTTSDAFSCISANVPTSRLFQIVAQSAATIIDHFTHLNEDKKILSVCMAAAQVLEAGFIWAAYLISANQPAQNGPLFAMEKSVALSPILKVSALLASFVARWESGSVYTEAWETFVQLLWNMI</sequence>
<dbReference type="AlphaFoldDB" id="A0AAV9NA84"/>
<evidence type="ECO:0008006" key="3">
    <source>
        <dbReference type="Google" id="ProtNLM"/>
    </source>
</evidence>
<name>A0AAV9NA84_9EURO</name>